<dbReference type="SUPFAM" id="SSF52266">
    <property type="entry name" value="SGNH hydrolase"/>
    <property type="match status" value="1"/>
</dbReference>
<dbReference type="InterPro" id="IPR036514">
    <property type="entry name" value="SGNH_hydro_sf"/>
</dbReference>
<dbReference type="EMBL" id="JABEQG010000006">
    <property type="protein sequence ID" value="MBB2155734.1"/>
    <property type="molecule type" value="Genomic_DNA"/>
</dbReference>
<protein>
    <submittedName>
        <fullName evidence="1">Uncharacterized protein</fullName>
    </submittedName>
</protein>
<gene>
    <name evidence="1" type="ORF">HLH33_05330</name>
</gene>
<dbReference type="GO" id="GO:0016788">
    <property type="term" value="F:hydrolase activity, acting on ester bonds"/>
    <property type="evidence" value="ECO:0007669"/>
    <property type="project" value="UniProtKB-ARBA"/>
</dbReference>
<accession>A0A7W4I4B0</accession>
<dbReference type="Gene3D" id="3.40.50.1110">
    <property type="entry name" value="SGNH hydrolase"/>
    <property type="match status" value="1"/>
</dbReference>
<reference evidence="1 2" key="1">
    <citation type="submission" date="2020-04" db="EMBL/GenBank/DDBJ databases">
        <title>Description of novel Gluconacetobacter.</title>
        <authorList>
            <person name="Sombolestani A."/>
        </authorList>
    </citation>
    <scope>NUCLEOTIDE SEQUENCE [LARGE SCALE GENOMIC DNA]</scope>
    <source>
        <strain evidence="1 2">LMG 7603</strain>
    </source>
</reference>
<evidence type="ECO:0000313" key="2">
    <source>
        <dbReference type="Proteomes" id="UP000550787"/>
    </source>
</evidence>
<comment type="caution">
    <text evidence="1">The sequence shown here is derived from an EMBL/GenBank/DDBJ whole genome shotgun (WGS) entry which is preliminary data.</text>
</comment>
<dbReference type="Proteomes" id="UP000550787">
    <property type="component" value="Unassembled WGS sequence"/>
</dbReference>
<proteinExistence type="predicted"/>
<dbReference type="AlphaFoldDB" id="A0A7W4I4B0"/>
<sequence>MNRIPLRFGALKADGYTIVRSSLRWLRESGQFCRAGQPVAYCNISLEPSGVRIAAGASMAGELEMQVAFAPRVSGRLTVQDDMARGGYLAIRGVDTWDPNTILGHIEPDGEVQDDDPGRLRLLMLAGRRMTALADVHAGLLSGWFGRSRAWWHEDGETPVTLLSMGVCDAAGVVLGEQSAFLEMFEAERRSSQFVFVPDHPVAPCTPILIDQLSRTPAQFDAIAEDLRRFLGSGAVAPTADDWMFAGALLSVLQNAPLKDRYTVFGADGSTRLGPPDAVLLSLSVEPQAILRHRTLGYPLHVIRHHLAAAGPAIRAWIAGSFESVRRPVDAIRRDYETLIDTLAATTRSRVMVLNRMSTSGYEDISSYLAFDAPLSDTLSNIAAKEWNLMLHDVAESHDLTIIDVDALGAELGGGMHLPDGIHQSGQMAAALRQEILQALSETRPVGTPAALVR</sequence>
<organism evidence="1 2">
    <name type="scientific">Gluconacetobacter diazotrophicus</name>
    <name type="common">Acetobacter diazotrophicus</name>
    <dbReference type="NCBI Taxonomy" id="33996"/>
    <lineage>
        <taxon>Bacteria</taxon>
        <taxon>Pseudomonadati</taxon>
        <taxon>Pseudomonadota</taxon>
        <taxon>Alphaproteobacteria</taxon>
        <taxon>Acetobacterales</taxon>
        <taxon>Acetobacteraceae</taxon>
        <taxon>Gluconacetobacter</taxon>
    </lineage>
</organism>
<dbReference type="RefSeq" id="WP_012226516.1">
    <property type="nucleotide sequence ID" value="NZ_JABEQG010000006.1"/>
</dbReference>
<evidence type="ECO:0000313" key="1">
    <source>
        <dbReference type="EMBL" id="MBB2155734.1"/>
    </source>
</evidence>
<name>A0A7W4I4B0_GLUDI</name>